<comment type="caution">
    <text evidence="1">The sequence shown here is derived from an EMBL/GenBank/DDBJ whole genome shotgun (WGS) entry which is preliminary data.</text>
</comment>
<name>A0A839EXS4_9GAMM</name>
<proteinExistence type="predicted"/>
<organism evidence="1 2">
    <name type="scientific">Dokdonella fugitiva</name>
    <dbReference type="NCBI Taxonomy" id="328517"/>
    <lineage>
        <taxon>Bacteria</taxon>
        <taxon>Pseudomonadati</taxon>
        <taxon>Pseudomonadota</taxon>
        <taxon>Gammaproteobacteria</taxon>
        <taxon>Lysobacterales</taxon>
        <taxon>Rhodanobacteraceae</taxon>
        <taxon>Dokdonella</taxon>
    </lineage>
</organism>
<dbReference type="RefSeq" id="WP_182529100.1">
    <property type="nucleotide sequence ID" value="NZ_JACGXL010000001.1"/>
</dbReference>
<dbReference type="EMBL" id="JACGXL010000001">
    <property type="protein sequence ID" value="MBA8885978.1"/>
    <property type="molecule type" value="Genomic_DNA"/>
</dbReference>
<reference evidence="1 2" key="1">
    <citation type="submission" date="2020-07" db="EMBL/GenBank/DDBJ databases">
        <title>Genomic Encyclopedia of Type Strains, Phase IV (KMG-V): Genome sequencing to study the core and pangenomes of soil and plant-associated prokaryotes.</title>
        <authorList>
            <person name="Whitman W."/>
        </authorList>
    </citation>
    <scope>NUCLEOTIDE SEQUENCE [LARGE SCALE GENOMIC DNA]</scope>
    <source>
        <strain evidence="1 2">RH2WT43</strain>
    </source>
</reference>
<protein>
    <submittedName>
        <fullName evidence="1">Uncharacterized protein</fullName>
    </submittedName>
</protein>
<evidence type="ECO:0000313" key="1">
    <source>
        <dbReference type="EMBL" id="MBA8885978.1"/>
    </source>
</evidence>
<evidence type="ECO:0000313" key="2">
    <source>
        <dbReference type="Proteomes" id="UP000550401"/>
    </source>
</evidence>
<accession>A0A839EXS4</accession>
<gene>
    <name evidence="1" type="ORF">FHW12_000169</name>
</gene>
<dbReference type="AlphaFoldDB" id="A0A839EXS4"/>
<sequence length="106" mass="11909">MALLDDRLSKPAAGREFPDSFPSILQQVQSLAFSVHDYHERLPIMMENCVAECDRGHQLCSFMRMGYLAVFSLPVDTARGIAAKALEIALQRYAEIDRGPHLSTRD</sequence>
<dbReference type="Proteomes" id="UP000550401">
    <property type="component" value="Unassembled WGS sequence"/>
</dbReference>
<keyword evidence="2" id="KW-1185">Reference proteome</keyword>